<feature type="compositionally biased region" description="Polar residues" evidence="1">
    <location>
        <begin position="145"/>
        <end position="157"/>
    </location>
</feature>
<evidence type="ECO:0000313" key="3">
    <source>
        <dbReference type="EMBL" id="JAE10794.1"/>
    </source>
</evidence>
<feature type="domain" description="Snf2 ATP coupling" evidence="2">
    <location>
        <begin position="3"/>
        <end position="67"/>
    </location>
</feature>
<feature type="region of interest" description="Disordered" evidence="1">
    <location>
        <begin position="84"/>
        <end position="180"/>
    </location>
</feature>
<dbReference type="InterPro" id="IPR029295">
    <property type="entry name" value="SnAC"/>
</dbReference>
<feature type="compositionally biased region" description="Acidic residues" evidence="1">
    <location>
        <begin position="135"/>
        <end position="144"/>
    </location>
</feature>
<reference evidence="3" key="2">
    <citation type="journal article" date="2015" name="Data Brief">
        <title>Shoot transcriptome of the giant reed, Arundo donax.</title>
        <authorList>
            <person name="Barrero R.A."/>
            <person name="Guerrero F.D."/>
            <person name="Moolhuijzen P."/>
            <person name="Goolsby J.A."/>
            <person name="Tidwell J."/>
            <person name="Bellgard S.E."/>
            <person name="Bellgard M.I."/>
        </authorList>
    </citation>
    <scope>NUCLEOTIDE SEQUENCE</scope>
    <source>
        <tissue evidence="3">Shoot tissue taken approximately 20 cm above the soil surface</tissue>
    </source>
</reference>
<proteinExistence type="predicted"/>
<dbReference type="GO" id="GO:0042393">
    <property type="term" value="F:histone binding"/>
    <property type="evidence" value="ECO:0007669"/>
    <property type="project" value="InterPro"/>
</dbReference>
<sequence length="180" mass="20615">MDEERRQRENYKSRLMDGNEVPDWVFANNNETITKKTLADEYQDIMVGSKRRRKEVVYADSFGDQWMKSDDGFEDIPKITPRAKRTAYSSDIQGVDFSERRKRSRSLENSADGSSNPAWTPEKGRDGVSSYSKDENEDDGDDEVITSSLQNGSSFTWKTLGRKRSNHFNSSSDSKGRPSF</sequence>
<evidence type="ECO:0000256" key="1">
    <source>
        <dbReference type="SAM" id="MobiDB-lite"/>
    </source>
</evidence>
<dbReference type="AlphaFoldDB" id="A0A0A9FHS8"/>
<protein>
    <recommendedName>
        <fullName evidence="2">Snf2 ATP coupling domain-containing protein</fullName>
    </recommendedName>
</protein>
<name>A0A0A9FHS8_ARUDO</name>
<dbReference type="SMART" id="SM01314">
    <property type="entry name" value="SnAC"/>
    <property type="match status" value="1"/>
</dbReference>
<reference evidence="3" key="1">
    <citation type="submission" date="2014-09" db="EMBL/GenBank/DDBJ databases">
        <authorList>
            <person name="Magalhaes I.L.F."/>
            <person name="Oliveira U."/>
            <person name="Santos F.R."/>
            <person name="Vidigal T.H.D.A."/>
            <person name="Brescovit A.D."/>
            <person name="Santos A.J."/>
        </authorList>
    </citation>
    <scope>NUCLEOTIDE SEQUENCE</scope>
    <source>
        <tissue evidence="3">Shoot tissue taken approximately 20 cm above the soil surface</tissue>
    </source>
</reference>
<dbReference type="Pfam" id="PF14619">
    <property type="entry name" value="SnAC"/>
    <property type="match status" value="1"/>
</dbReference>
<evidence type="ECO:0000259" key="2">
    <source>
        <dbReference type="SMART" id="SM01314"/>
    </source>
</evidence>
<accession>A0A0A9FHS8</accession>
<dbReference type="EMBL" id="GBRH01187102">
    <property type="protein sequence ID" value="JAE10794.1"/>
    <property type="molecule type" value="Transcribed_RNA"/>
</dbReference>
<organism evidence="3">
    <name type="scientific">Arundo donax</name>
    <name type="common">Giant reed</name>
    <name type="synonym">Donax arundinaceus</name>
    <dbReference type="NCBI Taxonomy" id="35708"/>
    <lineage>
        <taxon>Eukaryota</taxon>
        <taxon>Viridiplantae</taxon>
        <taxon>Streptophyta</taxon>
        <taxon>Embryophyta</taxon>
        <taxon>Tracheophyta</taxon>
        <taxon>Spermatophyta</taxon>
        <taxon>Magnoliopsida</taxon>
        <taxon>Liliopsida</taxon>
        <taxon>Poales</taxon>
        <taxon>Poaceae</taxon>
        <taxon>PACMAD clade</taxon>
        <taxon>Arundinoideae</taxon>
        <taxon>Arundineae</taxon>
        <taxon>Arundo</taxon>
    </lineage>
</organism>
<feature type="compositionally biased region" description="Polar residues" evidence="1">
    <location>
        <begin position="107"/>
        <end position="118"/>
    </location>
</feature>